<dbReference type="Proteomes" id="UP000593575">
    <property type="component" value="Unassembled WGS sequence"/>
</dbReference>
<dbReference type="SMART" id="SM00813">
    <property type="entry name" value="Alpha-L-AF_C"/>
    <property type="match status" value="1"/>
</dbReference>
<keyword evidence="4" id="KW-0732">Signal</keyword>
<reference evidence="8 9" key="1">
    <citation type="journal article" date="2019" name="Genome Biol. Evol.">
        <title>Insights into the evolution of the New World diploid cottons (Gossypium, subgenus Houzingenia) based on genome sequencing.</title>
        <authorList>
            <person name="Grover C.E."/>
            <person name="Arick M.A. 2nd"/>
            <person name="Thrash A."/>
            <person name="Conover J.L."/>
            <person name="Sanders W.S."/>
            <person name="Peterson D.G."/>
            <person name="Frelichowski J.E."/>
            <person name="Scheffler J.A."/>
            <person name="Scheffler B.E."/>
            <person name="Wendel J.F."/>
        </authorList>
    </citation>
    <scope>NUCLEOTIDE SEQUENCE [LARGE SCALE GENOMIC DNA]</scope>
    <source>
        <strain evidence="8">6</strain>
        <tissue evidence="8">Leaf</tissue>
    </source>
</reference>
<keyword evidence="5" id="KW-0378">Hydrolase</keyword>
<dbReference type="SUPFAM" id="SSF51445">
    <property type="entry name" value="(Trans)glycosidases"/>
    <property type="match status" value="1"/>
</dbReference>
<evidence type="ECO:0000256" key="5">
    <source>
        <dbReference type="ARBA" id="ARBA00022801"/>
    </source>
</evidence>
<keyword evidence="9" id="KW-1185">Reference proteome</keyword>
<dbReference type="Pfam" id="PF06964">
    <property type="entry name" value="Alpha-L-AF_C"/>
    <property type="match status" value="1"/>
</dbReference>
<evidence type="ECO:0000313" key="9">
    <source>
        <dbReference type="Proteomes" id="UP000593575"/>
    </source>
</evidence>
<evidence type="ECO:0000313" key="8">
    <source>
        <dbReference type="EMBL" id="MBA0824023.1"/>
    </source>
</evidence>
<evidence type="ECO:0000256" key="6">
    <source>
        <dbReference type="ARBA" id="ARBA00023180"/>
    </source>
</evidence>
<proteinExistence type="inferred from homology"/>
<comment type="catalytic activity">
    <reaction evidence="1">
        <text>Hydrolysis of terminal non-reducing alpha-L-arabinofuranoside residues in alpha-L-arabinosides.</text>
        <dbReference type="EC" id="3.2.1.55"/>
    </reaction>
</comment>
<dbReference type="InterPro" id="IPR017853">
    <property type="entry name" value="GH"/>
</dbReference>
<evidence type="ECO:0000256" key="3">
    <source>
        <dbReference type="ARBA" id="ARBA00012670"/>
    </source>
</evidence>
<evidence type="ECO:0000256" key="2">
    <source>
        <dbReference type="ARBA" id="ARBA00007186"/>
    </source>
</evidence>
<dbReference type="EMBL" id="JABFAE010000002">
    <property type="protein sequence ID" value="MBA0824023.1"/>
    <property type="molecule type" value="Genomic_DNA"/>
</dbReference>
<dbReference type="Gene3D" id="3.20.20.80">
    <property type="entry name" value="Glycosidases"/>
    <property type="match status" value="1"/>
</dbReference>
<dbReference type="PANTHER" id="PTHR31776:SF0">
    <property type="entry name" value="ALPHA-L-ARABINOFURANOSIDASE 1"/>
    <property type="match status" value="1"/>
</dbReference>
<dbReference type="Gene3D" id="2.60.40.1180">
    <property type="entry name" value="Golgi alpha-mannosidase II"/>
    <property type="match status" value="1"/>
</dbReference>
<sequence>MGHPEPFDLKYVAIGNEDCGKKNYRGNYLKFYDAIKRAYPDIKIITNCDGSSLPLDHPTDLYDFHVYTSANNLFSMSHKFDRTTRQGPKAFVSEYAVTGKDAGTGSLLAALAEAAFLIGLEKNSDVVHMASYAPLFVNSNDRRWNPDAIVFNSFQVYGTPSYWVQRFFTESSGATLLNATLQKDSSNSLVASAITWKNSEDGQTYIRIKVVNFGSNSVNLQISVDGLDPNSVKLSGSTKTTLTSANLMDENSFKEPKKVAPNQTLPEDAQEMSVLLLPHSFTSFDLLKESVSLRITEDYSSLVSSI</sequence>
<dbReference type="GO" id="GO:0046373">
    <property type="term" value="P:L-arabinose metabolic process"/>
    <property type="evidence" value="ECO:0007669"/>
    <property type="project" value="InterPro"/>
</dbReference>
<dbReference type="PANTHER" id="PTHR31776">
    <property type="entry name" value="ALPHA-L-ARABINOFURANOSIDASE 1"/>
    <property type="match status" value="1"/>
</dbReference>
<evidence type="ECO:0000256" key="1">
    <source>
        <dbReference type="ARBA" id="ARBA00001462"/>
    </source>
</evidence>
<dbReference type="GO" id="GO:0046556">
    <property type="term" value="F:alpha-L-arabinofuranosidase activity"/>
    <property type="evidence" value="ECO:0007669"/>
    <property type="project" value="UniProtKB-EC"/>
</dbReference>
<dbReference type="InterPro" id="IPR013780">
    <property type="entry name" value="Glyco_hydro_b"/>
</dbReference>
<dbReference type="AlphaFoldDB" id="A0A7J9IQ91"/>
<dbReference type="EC" id="3.2.1.55" evidence="3"/>
<dbReference type="InterPro" id="IPR010720">
    <property type="entry name" value="Alpha-L-AF_C"/>
</dbReference>
<feature type="domain" description="Alpha-L-arabinofuranosidase C-terminal" evidence="7">
    <location>
        <begin position="93"/>
        <end position="280"/>
    </location>
</feature>
<gene>
    <name evidence="8" type="ORF">Goarm_020710</name>
</gene>
<dbReference type="InterPro" id="IPR051563">
    <property type="entry name" value="Glycosyl_Hydrolase_51"/>
</dbReference>
<name>A0A7J9IQ91_9ROSI</name>
<comment type="caution">
    <text evidence="8">The sequence shown here is derived from an EMBL/GenBank/DDBJ whole genome shotgun (WGS) entry which is preliminary data.</text>
</comment>
<dbReference type="InterPro" id="IPR055235">
    <property type="entry name" value="ASD1_cat"/>
</dbReference>
<comment type="similarity">
    <text evidence="2">Belongs to the glycosyl hydrolase 51 family.</text>
</comment>
<keyword evidence="6" id="KW-0325">Glycoprotein</keyword>
<organism evidence="8 9">
    <name type="scientific">Gossypium armourianum</name>
    <dbReference type="NCBI Taxonomy" id="34283"/>
    <lineage>
        <taxon>Eukaryota</taxon>
        <taxon>Viridiplantae</taxon>
        <taxon>Streptophyta</taxon>
        <taxon>Embryophyta</taxon>
        <taxon>Tracheophyta</taxon>
        <taxon>Spermatophyta</taxon>
        <taxon>Magnoliopsida</taxon>
        <taxon>eudicotyledons</taxon>
        <taxon>Gunneridae</taxon>
        <taxon>Pentapetalae</taxon>
        <taxon>rosids</taxon>
        <taxon>malvids</taxon>
        <taxon>Malvales</taxon>
        <taxon>Malvaceae</taxon>
        <taxon>Malvoideae</taxon>
        <taxon>Gossypium</taxon>
    </lineage>
</organism>
<dbReference type="FunFam" id="2.60.40.1180:FF:000011">
    <property type="entry name" value="Alpha-L-arabinofuranosidase 1"/>
    <property type="match status" value="1"/>
</dbReference>
<dbReference type="Pfam" id="PF22848">
    <property type="entry name" value="ASD1_dom"/>
    <property type="match status" value="1"/>
</dbReference>
<accession>A0A7J9IQ91</accession>
<evidence type="ECO:0000256" key="4">
    <source>
        <dbReference type="ARBA" id="ARBA00022729"/>
    </source>
</evidence>
<evidence type="ECO:0000259" key="7">
    <source>
        <dbReference type="SMART" id="SM00813"/>
    </source>
</evidence>
<protein>
    <recommendedName>
        <fullName evidence="3">non-reducing end alpha-L-arabinofuranosidase</fullName>
        <ecNumber evidence="3">3.2.1.55</ecNumber>
    </recommendedName>
</protein>